<dbReference type="AlphaFoldDB" id="A0A194V0E9"/>
<keyword evidence="5" id="KW-1185">Reference proteome</keyword>
<evidence type="ECO:0000256" key="2">
    <source>
        <dbReference type="SAM" id="MobiDB-lite"/>
    </source>
</evidence>
<dbReference type="PANTHER" id="PTHR10039">
    <property type="entry name" value="AMELOGENIN"/>
    <property type="match status" value="1"/>
</dbReference>
<proteinExistence type="predicted"/>
<dbReference type="Pfam" id="PF24883">
    <property type="entry name" value="NPHP3_N"/>
    <property type="match status" value="1"/>
</dbReference>
<gene>
    <name evidence="4" type="ORF">VP1G_04740</name>
</gene>
<dbReference type="OrthoDB" id="4896910at2759"/>
<name>A0A194V0E9_CYTMA</name>
<dbReference type="Proteomes" id="UP000078576">
    <property type="component" value="Unassembled WGS sequence"/>
</dbReference>
<feature type="region of interest" description="Disordered" evidence="2">
    <location>
        <begin position="1"/>
        <end position="27"/>
    </location>
</feature>
<dbReference type="EMBL" id="KN714699">
    <property type="protein sequence ID" value="KUI57393.1"/>
    <property type="molecule type" value="Genomic_DNA"/>
</dbReference>
<accession>A0A194V0E9</accession>
<protein>
    <submittedName>
        <fullName evidence="4">Vegetative incompatibility protein HET-E-1</fullName>
    </submittedName>
</protein>
<organism evidence="4 5">
    <name type="scientific">Cytospora mali</name>
    <name type="common">Apple Valsa canker fungus</name>
    <name type="synonym">Valsa mali</name>
    <dbReference type="NCBI Taxonomy" id="578113"/>
    <lineage>
        <taxon>Eukaryota</taxon>
        <taxon>Fungi</taxon>
        <taxon>Dikarya</taxon>
        <taxon>Ascomycota</taxon>
        <taxon>Pezizomycotina</taxon>
        <taxon>Sordariomycetes</taxon>
        <taxon>Sordariomycetidae</taxon>
        <taxon>Diaporthales</taxon>
        <taxon>Cytosporaceae</taxon>
        <taxon>Cytospora</taxon>
    </lineage>
</organism>
<feature type="domain" description="Nephrocystin 3-like N-terminal" evidence="3">
    <location>
        <begin position="71"/>
        <end position="199"/>
    </location>
</feature>
<evidence type="ECO:0000256" key="1">
    <source>
        <dbReference type="ARBA" id="ARBA00022737"/>
    </source>
</evidence>
<sequence>MESPGGERLPASSEELETDNAEHAESPMDRQLREALAKLDVHQKHIPGRDDHEHSTGELLYDLAMKTPEFERFVTWDGKDHCRILRVSGRPGAGKSMLLDAAVRRLPKVSDEEIGINKDVTYFLCNRTRWRQADALSAVKGLISGVLRCQPELRDHLRWALEEWGGYNSLEGFYALSTVLYRIIQVRRFVSTYFVVDGTEQFVTDGDPSLDHPVRVTDEEGLSQDPLDERGFGKLLHLISTAVELTDKVKWVLSVDHGKISAELTSVTEDLQQHLVLDARIPELHADITQVVHSYATHLVGNEMHYHNTKKEALTEKLRGAPSNFLWMNVALTFVREFTPP</sequence>
<evidence type="ECO:0000313" key="5">
    <source>
        <dbReference type="Proteomes" id="UP000078576"/>
    </source>
</evidence>
<dbReference type="STRING" id="694573.A0A194V0E9"/>
<evidence type="ECO:0000313" key="4">
    <source>
        <dbReference type="EMBL" id="KUI57393.1"/>
    </source>
</evidence>
<dbReference type="InterPro" id="IPR056884">
    <property type="entry name" value="NPHP3-like_N"/>
</dbReference>
<evidence type="ECO:0000259" key="3">
    <source>
        <dbReference type="Pfam" id="PF24883"/>
    </source>
</evidence>
<dbReference type="SUPFAM" id="SSF52540">
    <property type="entry name" value="P-loop containing nucleoside triphosphate hydrolases"/>
    <property type="match status" value="1"/>
</dbReference>
<keyword evidence="1" id="KW-0677">Repeat</keyword>
<reference evidence="5" key="1">
    <citation type="submission" date="2014-12" db="EMBL/GenBank/DDBJ databases">
        <title>Genome Sequence of Valsa Canker Pathogens Uncovers a Specific Adaption of Colonization on Woody Bark.</title>
        <authorList>
            <person name="Yin Z."/>
            <person name="Liu H."/>
            <person name="Gao X."/>
            <person name="Li Z."/>
            <person name="Song N."/>
            <person name="Ke X."/>
            <person name="Dai Q."/>
            <person name="Wu Y."/>
            <person name="Sun Y."/>
            <person name="Xu J.-R."/>
            <person name="Kang Z.K."/>
            <person name="Wang L."/>
            <person name="Huang L."/>
        </authorList>
    </citation>
    <scope>NUCLEOTIDE SEQUENCE [LARGE SCALE GENOMIC DNA]</scope>
    <source>
        <strain evidence="5">SXYL134</strain>
    </source>
</reference>
<dbReference type="InterPro" id="IPR027417">
    <property type="entry name" value="P-loop_NTPase"/>
</dbReference>